<evidence type="ECO:0000313" key="2">
    <source>
        <dbReference type="Proteomes" id="UP000027222"/>
    </source>
</evidence>
<sequence length="124" mass="13755">MVTYMVIYTAAVNTVFAGMLCDPVESRVSVQGLKAGLDRTSKHDLQFELCDCAFDNCNAMDDDGKLMEPSIESSLPWCSGVITLLSGFRLLKNEQPSFKRTIKVRPRPQRSLLALQGVLLISLE</sequence>
<accession>A0A067S9E8</accession>
<evidence type="ECO:0000313" key="1">
    <source>
        <dbReference type="EMBL" id="KDR66582.1"/>
    </source>
</evidence>
<gene>
    <name evidence="1" type="ORF">GALMADRAFT_1146620</name>
</gene>
<proteinExistence type="predicted"/>
<dbReference type="EMBL" id="KL142422">
    <property type="protein sequence ID" value="KDR66582.1"/>
    <property type="molecule type" value="Genomic_DNA"/>
</dbReference>
<protein>
    <submittedName>
        <fullName evidence="1">Uncharacterized protein</fullName>
    </submittedName>
</protein>
<dbReference type="HOGENOM" id="CLU_2004114_0_0_1"/>
<organism evidence="1 2">
    <name type="scientific">Galerina marginata (strain CBS 339.88)</name>
    <dbReference type="NCBI Taxonomy" id="685588"/>
    <lineage>
        <taxon>Eukaryota</taxon>
        <taxon>Fungi</taxon>
        <taxon>Dikarya</taxon>
        <taxon>Basidiomycota</taxon>
        <taxon>Agaricomycotina</taxon>
        <taxon>Agaricomycetes</taxon>
        <taxon>Agaricomycetidae</taxon>
        <taxon>Agaricales</taxon>
        <taxon>Agaricineae</taxon>
        <taxon>Strophariaceae</taxon>
        <taxon>Galerina</taxon>
    </lineage>
</organism>
<dbReference type="AlphaFoldDB" id="A0A067S9E8"/>
<name>A0A067S9E8_GALM3</name>
<reference evidence="2" key="1">
    <citation type="journal article" date="2014" name="Proc. Natl. Acad. Sci. U.S.A.">
        <title>Extensive sampling of basidiomycete genomes demonstrates inadequacy of the white-rot/brown-rot paradigm for wood decay fungi.</title>
        <authorList>
            <person name="Riley R."/>
            <person name="Salamov A.A."/>
            <person name="Brown D.W."/>
            <person name="Nagy L.G."/>
            <person name="Floudas D."/>
            <person name="Held B.W."/>
            <person name="Levasseur A."/>
            <person name="Lombard V."/>
            <person name="Morin E."/>
            <person name="Otillar R."/>
            <person name="Lindquist E.A."/>
            <person name="Sun H."/>
            <person name="LaButti K.M."/>
            <person name="Schmutz J."/>
            <person name="Jabbour D."/>
            <person name="Luo H."/>
            <person name="Baker S.E."/>
            <person name="Pisabarro A.G."/>
            <person name="Walton J.D."/>
            <person name="Blanchette R.A."/>
            <person name="Henrissat B."/>
            <person name="Martin F."/>
            <person name="Cullen D."/>
            <person name="Hibbett D.S."/>
            <person name="Grigoriev I.V."/>
        </authorList>
    </citation>
    <scope>NUCLEOTIDE SEQUENCE [LARGE SCALE GENOMIC DNA]</scope>
    <source>
        <strain evidence="2">CBS 339.88</strain>
    </source>
</reference>
<dbReference type="Proteomes" id="UP000027222">
    <property type="component" value="Unassembled WGS sequence"/>
</dbReference>
<keyword evidence="2" id="KW-1185">Reference proteome</keyword>